<evidence type="ECO:0000313" key="2">
    <source>
        <dbReference type="EMBL" id="EKM58462.1"/>
    </source>
</evidence>
<dbReference type="Proteomes" id="UP000008370">
    <property type="component" value="Unassembled WGS sequence"/>
</dbReference>
<dbReference type="AlphaFoldDB" id="K5X6H8"/>
<feature type="region of interest" description="Disordered" evidence="1">
    <location>
        <begin position="19"/>
        <end position="42"/>
    </location>
</feature>
<name>K5X6H8_PHACS</name>
<gene>
    <name evidence="2" type="ORF">PHACADRAFT_252800</name>
</gene>
<dbReference type="KEGG" id="pco:PHACADRAFT_252800"/>
<dbReference type="InParanoid" id="K5X6H8"/>
<sequence length="53" mass="6050">MQTNFPPSKRLVLFRNRGLPPQLRRPMPTATKTQGPSYNAQFDQTGDINLVYS</sequence>
<dbReference type="HOGENOM" id="CLU_3069433_0_0_1"/>
<evidence type="ECO:0000313" key="3">
    <source>
        <dbReference type="Proteomes" id="UP000008370"/>
    </source>
</evidence>
<protein>
    <submittedName>
        <fullName evidence="2">Uncharacterized protein</fullName>
    </submittedName>
</protein>
<dbReference type="OrthoDB" id="3482285at2759"/>
<feature type="compositionally biased region" description="Polar residues" evidence="1">
    <location>
        <begin position="30"/>
        <end position="42"/>
    </location>
</feature>
<reference evidence="2 3" key="1">
    <citation type="journal article" date="2012" name="BMC Genomics">
        <title>Comparative genomics of the white-rot fungi, Phanerochaete carnosa and P. chrysosporium, to elucidate the genetic basis of the distinct wood types they colonize.</title>
        <authorList>
            <person name="Suzuki H."/>
            <person name="MacDonald J."/>
            <person name="Syed K."/>
            <person name="Salamov A."/>
            <person name="Hori C."/>
            <person name="Aerts A."/>
            <person name="Henrissat B."/>
            <person name="Wiebenga A."/>
            <person name="vanKuyk P.A."/>
            <person name="Barry K."/>
            <person name="Lindquist E."/>
            <person name="LaButti K."/>
            <person name="Lapidus A."/>
            <person name="Lucas S."/>
            <person name="Coutinho P."/>
            <person name="Gong Y."/>
            <person name="Samejima M."/>
            <person name="Mahadevan R."/>
            <person name="Abou-Zaid M."/>
            <person name="de Vries R.P."/>
            <person name="Igarashi K."/>
            <person name="Yadav J.S."/>
            <person name="Grigoriev I.V."/>
            <person name="Master E.R."/>
        </authorList>
    </citation>
    <scope>NUCLEOTIDE SEQUENCE [LARGE SCALE GENOMIC DNA]</scope>
    <source>
        <strain evidence="2 3">HHB-10118-sp</strain>
    </source>
</reference>
<proteinExistence type="predicted"/>
<dbReference type="RefSeq" id="XP_007393774.1">
    <property type="nucleotide sequence ID" value="XM_007393712.1"/>
</dbReference>
<dbReference type="EMBL" id="JH930470">
    <property type="protein sequence ID" value="EKM58462.1"/>
    <property type="molecule type" value="Genomic_DNA"/>
</dbReference>
<evidence type="ECO:0000256" key="1">
    <source>
        <dbReference type="SAM" id="MobiDB-lite"/>
    </source>
</evidence>
<organism evidence="2 3">
    <name type="scientific">Phanerochaete carnosa (strain HHB-10118-sp)</name>
    <name type="common">White-rot fungus</name>
    <name type="synonym">Peniophora carnosa</name>
    <dbReference type="NCBI Taxonomy" id="650164"/>
    <lineage>
        <taxon>Eukaryota</taxon>
        <taxon>Fungi</taxon>
        <taxon>Dikarya</taxon>
        <taxon>Basidiomycota</taxon>
        <taxon>Agaricomycotina</taxon>
        <taxon>Agaricomycetes</taxon>
        <taxon>Polyporales</taxon>
        <taxon>Phanerochaetaceae</taxon>
        <taxon>Phanerochaete</taxon>
    </lineage>
</organism>
<accession>K5X6H8</accession>
<dbReference type="GeneID" id="18915589"/>
<keyword evidence="3" id="KW-1185">Reference proteome</keyword>